<dbReference type="RefSeq" id="WP_184934211.1">
    <property type="nucleotide sequence ID" value="NZ_JACHJV010000001.1"/>
</dbReference>
<keyword evidence="2" id="KW-1185">Reference proteome</keyword>
<dbReference type="Proteomes" id="UP000540506">
    <property type="component" value="Unassembled WGS sequence"/>
</dbReference>
<sequence>MDAQIKVIDGDQTRELAALAQWLRRSREFQGRVVLAASPPRDGELGGAFELLTVALGSSGMGAALVQMLGSWAQSRRSDVKIHVTIGDRSAEIQVGHTRDLAQAEEAVRRLMAHGDED</sequence>
<proteinExistence type="predicted"/>
<accession>A0A7W7VTT5</accession>
<comment type="caution">
    <text evidence="1">The sequence shown here is derived from an EMBL/GenBank/DDBJ whole genome shotgun (WGS) entry which is preliminary data.</text>
</comment>
<evidence type="ECO:0000313" key="2">
    <source>
        <dbReference type="Proteomes" id="UP000540506"/>
    </source>
</evidence>
<name>A0A7W7VTT5_KITKI</name>
<dbReference type="EMBL" id="JACHJV010000001">
    <property type="protein sequence ID" value="MBB4921959.1"/>
    <property type="molecule type" value="Genomic_DNA"/>
</dbReference>
<protein>
    <submittedName>
        <fullName evidence="1">Uncharacterized protein</fullName>
    </submittedName>
</protein>
<dbReference type="InterPro" id="IPR045428">
    <property type="entry name" value="EACC1"/>
</dbReference>
<organism evidence="1 2">
    <name type="scientific">Kitasatospora kifunensis</name>
    <name type="common">Streptomyces kifunensis</name>
    <dbReference type="NCBI Taxonomy" id="58351"/>
    <lineage>
        <taxon>Bacteria</taxon>
        <taxon>Bacillati</taxon>
        <taxon>Actinomycetota</taxon>
        <taxon>Actinomycetes</taxon>
        <taxon>Kitasatosporales</taxon>
        <taxon>Streptomycetaceae</taxon>
        <taxon>Kitasatospora</taxon>
    </lineage>
</organism>
<gene>
    <name evidence="1" type="ORF">FHR34_000952</name>
</gene>
<dbReference type="Pfam" id="PF19953">
    <property type="entry name" value="EACC1"/>
    <property type="match status" value="1"/>
</dbReference>
<evidence type="ECO:0000313" key="1">
    <source>
        <dbReference type="EMBL" id="MBB4921959.1"/>
    </source>
</evidence>
<dbReference type="AlphaFoldDB" id="A0A7W7VTT5"/>
<reference evidence="1 2" key="1">
    <citation type="submission" date="2020-08" db="EMBL/GenBank/DDBJ databases">
        <title>Sequencing the genomes of 1000 actinobacteria strains.</title>
        <authorList>
            <person name="Klenk H.-P."/>
        </authorList>
    </citation>
    <scope>NUCLEOTIDE SEQUENCE [LARGE SCALE GENOMIC DNA]</scope>
    <source>
        <strain evidence="1 2">DSM 41654</strain>
    </source>
</reference>